<keyword evidence="2" id="KW-1185">Reference proteome</keyword>
<evidence type="ECO:0000313" key="1">
    <source>
        <dbReference type="EMBL" id="GBP47952.1"/>
    </source>
</evidence>
<accession>A0A4C1WBU5</accession>
<name>A0A4C1WBU5_EUMVA</name>
<comment type="caution">
    <text evidence="1">The sequence shown here is derived from an EMBL/GenBank/DDBJ whole genome shotgun (WGS) entry which is preliminary data.</text>
</comment>
<proteinExistence type="predicted"/>
<organism evidence="1 2">
    <name type="scientific">Eumeta variegata</name>
    <name type="common">Bagworm moth</name>
    <name type="synonym">Eumeta japonica</name>
    <dbReference type="NCBI Taxonomy" id="151549"/>
    <lineage>
        <taxon>Eukaryota</taxon>
        <taxon>Metazoa</taxon>
        <taxon>Ecdysozoa</taxon>
        <taxon>Arthropoda</taxon>
        <taxon>Hexapoda</taxon>
        <taxon>Insecta</taxon>
        <taxon>Pterygota</taxon>
        <taxon>Neoptera</taxon>
        <taxon>Endopterygota</taxon>
        <taxon>Lepidoptera</taxon>
        <taxon>Glossata</taxon>
        <taxon>Ditrysia</taxon>
        <taxon>Tineoidea</taxon>
        <taxon>Psychidae</taxon>
        <taxon>Oiketicinae</taxon>
        <taxon>Eumeta</taxon>
    </lineage>
</organism>
<dbReference type="Proteomes" id="UP000299102">
    <property type="component" value="Unassembled WGS sequence"/>
</dbReference>
<dbReference type="EMBL" id="BGZK01000513">
    <property type="protein sequence ID" value="GBP47952.1"/>
    <property type="molecule type" value="Genomic_DNA"/>
</dbReference>
<evidence type="ECO:0000313" key="2">
    <source>
        <dbReference type="Proteomes" id="UP000299102"/>
    </source>
</evidence>
<sequence>MTRKLNTHANAGKLYWRSWYRERHAYFPRKSQSTTAQSTALILEDSIILFGYFNCKKPNWRCPKANVNVNELVHIENQSD</sequence>
<gene>
    <name evidence="1" type="ORF">EVAR_31492_1</name>
</gene>
<dbReference type="AlphaFoldDB" id="A0A4C1WBU5"/>
<protein>
    <submittedName>
        <fullName evidence="1">Uncharacterized protein</fullName>
    </submittedName>
</protein>
<reference evidence="1 2" key="1">
    <citation type="journal article" date="2019" name="Commun. Biol.">
        <title>The bagworm genome reveals a unique fibroin gene that provides high tensile strength.</title>
        <authorList>
            <person name="Kono N."/>
            <person name="Nakamura H."/>
            <person name="Ohtoshi R."/>
            <person name="Tomita M."/>
            <person name="Numata K."/>
            <person name="Arakawa K."/>
        </authorList>
    </citation>
    <scope>NUCLEOTIDE SEQUENCE [LARGE SCALE GENOMIC DNA]</scope>
</reference>